<gene>
    <name evidence="1" type="ORF">C5Y98_27780</name>
</gene>
<dbReference type="AlphaFoldDB" id="A0A2S8F4H0"/>
<dbReference type="EMBL" id="PUIB01000028">
    <property type="protein sequence ID" value="PQO27059.1"/>
    <property type="molecule type" value="Genomic_DNA"/>
</dbReference>
<organism evidence="1 2">
    <name type="scientific">Blastopirellula marina</name>
    <dbReference type="NCBI Taxonomy" id="124"/>
    <lineage>
        <taxon>Bacteria</taxon>
        <taxon>Pseudomonadati</taxon>
        <taxon>Planctomycetota</taxon>
        <taxon>Planctomycetia</taxon>
        <taxon>Pirellulales</taxon>
        <taxon>Pirellulaceae</taxon>
        <taxon>Blastopirellula</taxon>
    </lineage>
</organism>
<dbReference type="OrthoDB" id="127333at2"/>
<dbReference type="InterPro" id="IPR006311">
    <property type="entry name" value="TAT_signal"/>
</dbReference>
<dbReference type="InterPro" id="IPR017850">
    <property type="entry name" value="Alkaline_phosphatase_core_sf"/>
</dbReference>
<dbReference type="RefSeq" id="WP_105359592.1">
    <property type="nucleotide sequence ID" value="NZ_PUIB01000028.1"/>
</dbReference>
<dbReference type="PROSITE" id="PS51318">
    <property type="entry name" value="TAT"/>
    <property type="match status" value="1"/>
</dbReference>
<dbReference type="SUPFAM" id="SSF53649">
    <property type="entry name" value="Alkaline phosphatase-like"/>
    <property type="match status" value="1"/>
</dbReference>
<dbReference type="Pfam" id="PF07394">
    <property type="entry name" value="DUF1501"/>
    <property type="match status" value="1"/>
</dbReference>
<dbReference type="PANTHER" id="PTHR43737:SF1">
    <property type="entry name" value="DUF1501 DOMAIN-CONTAINING PROTEIN"/>
    <property type="match status" value="1"/>
</dbReference>
<sequence>MTKCKGNPLSRRNFLTVGAAAGLGLSMSDMFRLQQAQAEIKEYDFIEAKAKSVIHIYLPGGAAQQELWDPKPYSPIEYRGEMKTVKTNTGEYFSESLPKTAGIADKLCVIRSMTHGEAAHERGTHNMFTGYRPSPALKFPSFGAVISHEYGPRKNLPPYVCVPNVPNEYAGTGYLSSSFAPFSLGADPASGGFKVRDLSLPGGVDESRFYRRRSALEAVNSYFAQKNQSDQVAAMDTFYERAYSLVSSPEAREAFNIDAEDAKLRDEYGRNTAGQRMLMARRLVQSGVRMVTLTYGGWDMHNQITNSIKRQVPEFDQAFSTLIRDLERQGILDETLVMVSSEFGRTPKINKDAGRDHWPKVFSVALAGGGLKKGYIHGASNATSSEPELDPVGPEDLATTMYHQLGIVADKELMAPGDRPIEIVDGGKVIKELLA</sequence>
<protein>
    <submittedName>
        <fullName evidence="1">DUF1501 domain-containing protein</fullName>
    </submittedName>
</protein>
<dbReference type="PANTHER" id="PTHR43737">
    <property type="entry name" value="BLL7424 PROTEIN"/>
    <property type="match status" value="1"/>
</dbReference>
<name>A0A2S8F4H0_9BACT</name>
<evidence type="ECO:0000313" key="1">
    <source>
        <dbReference type="EMBL" id="PQO27059.1"/>
    </source>
</evidence>
<proteinExistence type="predicted"/>
<dbReference type="Proteomes" id="UP000239388">
    <property type="component" value="Unassembled WGS sequence"/>
</dbReference>
<comment type="caution">
    <text evidence="1">The sequence shown here is derived from an EMBL/GenBank/DDBJ whole genome shotgun (WGS) entry which is preliminary data.</text>
</comment>
<evidence type="ECO:0000313" key="2">
    <source>
        <dbReference type="Proteomes" id="UP000239388"/>
    </source>
</evidence>
<dbReference type="InterPro" id="IPR010869">
    <property type="entry name" value="DUF1501"/>
</dbReference>
<reference evidence="1 2" key="1">
    <citation type="submission" date="2018-02" db="EMBL/GenBank/DDBJ databases">
        <title>Comparative genomes isolates from brazilian mangrove.</title>
        <authorList>
            <person name="Araujo J.E."/>
            <person name="Taketani R.G."/>
            <person name="Silva M.C.P."/>
            <person name="Loureco M.V."/>
            <person name="Andreote F.D."/>
        </authorList>
    </citation>
    <scope>NUCLEOTIDE SEQUENCE [LARGE SCALE GENOMIC DNA]</scope>
    <source>
        <strain evidence="1 2">NAP PRIS-MGV</strain>
    </source>
</reference>
<accession>A0A2S8F4H0</accession>